<dbReference type="AlphaFoldDB" id="G8JQN1"/>
<dbReference type="GO" id="GO:0030126">
    <property type="term" value="C:COPI vesicle coat"/>
    <property type="evidence" value="ECO:0007669"/>
    <property type="project" value="EnsemblFungi"/>
</dbReference>
<evidence type="ECO:0000256" key="7">
    <source>
        <dbReference type="ARBA" id="ARBA00022927"/>
    </source>
</evidence>
<feature type="region of interest" description="Disordered" evidence="12">
    <location>
        <begin position="625"/>
        <end position="650"/>
    </location>
</feature>
<keyword evidence="4 11" id="KW-0963">Cytoplasm</keyword>
<dbReference type="GeneID" id="11469105"/>
<dbReference type="eggNOG" id="KOG1078">
    <property type="taxonomic scope" value="Eukaryota"/>
</dbReference>
<evidence type="ECO:0000259" key="13">
    <source>
        <dbReference type="Pfam" id="PF01602"/>
    </source>
</evidence>
<dbReference type="GO" id="GO:0006888">
    <property type="term" value="P:endoplasmic reticulum to Golgi vesicle-mediated transport"/>
    <property type="evidence" value="ECO:0007669"/>
    <property type="project" value="EnsemblFungi"/>
</dbReference>
<dbReference type="FunFam" id="2.60.40.1480:FF:000001">
    <property type="entry name" value="Coatomer subunit gamma"/>
    <property type="match status" value="1"/>
</dbReference>
<dbReference type="STRING" id="931890.G8JQN1"/>
<dbReference type="HOGENOM" id="CLU_010353_2_0_1"/>
<dbReference type="Pfam" id="PF16381">
    <property type="entry name" value="Coatomer_g_Cpla"/>
    <property type="match status" value="1"/>
</dbReference>
<dbReference type="InParanoid" id="G8JQN1"/>
<dbReference type="GO" id="GO:0006890">
    <property type="term" value="P:retrograde vesicle-mediated transport, Golgi to endoplasmic reticulum"/>
    <property type="evidence" value="ECO:0007669"/>
    <property type="project" value="EnsemblFungi"/>
</dbReference>
<feature type="domain" description="Clathrin/coatomer adaptor adaptin-like N-terminal" evidence="13">
    <location>
        <begin position="20"/>
        <end position="555"/>
    </location>
</feature>
<dbReference type="InterPro" id="IPR017106">
    <property type="entry name" value="Coatomer_gsu"/>
</dbReference>
<dbReference type="Pfam" id="PF08752">
    <property type="entry name" value="COP-gamma_platf"/>
    <property type="match status" value="1"/>
</dbReference>
<evidence type="ECO:0000256" key="8">
    <source>
        <dbReference type="ARBA" id="ARBA00023034"/>
    </source>
</evidence>
<evidence type="ECO:0000256" key="4">
    <source>
        <dbReference type="ARBA" id="ARBA00022490"/>
    </source>
</evidence>
<dbReference type="InterPro" id="IPR011989">
    <property type="entry name" value="ARM-like"/>
</dbReference>
<dbReference type="Gene3D" id="3.30.310.10">
    <property type="entry name" value="TATA-Binding Protein"/>
    <property type="match status" value="1"/>
</dbReference>
<dbReference type="OMA" id="DFIEDCE"/>
<organism evidence="16 17">
    <name type="scientific">Eremothecium cymbalariae (strain CBS 270.75 / DBVPG 7215 / KCTC 17166 / NRRL Y-17582)</name>
    <name type="common">Yeast</name>
    <dbReference type="NCBI Taxonomy" id="931890"/>
    <lineage>
        <taxon>Eukaryota</taxon>
        <taxon>Fungi</taxon>
        <taxon>Dikarya</taxon>
        <taxon>Ascomycota</taxon>
        <taxon>Saccharomycotina</taxon>
        <taxon>Saccharomycetes</taxon>
        <taxon>Saccharomycetales</taxon>
        <taxon>Saccharomycetaceae</taxon>
        <taxon>Eremothecium</taxon>
    </lineage>
</organism>
<dbReference type="FunFam" id="1.25.10.10:FF:000368">
    <property type="entry name" value="Coatomer subunit gamma"/>
    <property type="match status" value="1"/>
</dbReference>
<dbReference type="RefSeq" id="XP_003645832.1">
    <property type="nucleotide sequence ID" value="XM_003645784.1"/>
</dbReference>
<keyword evidence="5" id="KW-0677">Repeat</keyword>
<dbReference type="OrthoDB" id="1074925at2759"/>
<keyword evidence="7 11" id="KW-0653">Protein transport</keyword>
<dbReference type="InterPro" id="IPR013041">
    <property type="entry name" value="Clathrin_app_Ig-like_sf"/>
</dbReference>
<evidence type="ECO:0000256" key="9">
    <source>
        <dbReference type="ARBA" id="ARBA00023136"/>
    </source>
</evidence>
<dbReference type="GO" id="GO:0006891">
    <property type="term" value="P:intra-Golgi vesicle-mediated transport"/>
    <property type="evidence" value="ECO:0007669"/>
    <property type="project" value="TreeGrafter"/>
</dbReference>
<reference evidence="17" key="1">
    <citation type="journal article" date="2012" name="G3 (Bethesda)">
        <title>Pichia sorbitophila, an interspecies yeast hybrid reveals early steps of genome resolution following polyploidization.</title>
        <authorList>
            <person name="Leh Louis V."/>
            <person name="Despons L."/>
            <person name="Friedrich A."/>
            <person name="Martin T."/>
            <person name="Durrens P."/>
            <person name="Casaregola S."/>
            <person name="Neuveglise C."/>
            <person name="Fairhead C."/>
            <person name="Marck C."/>
            <person name="Cruz J.A."/>
            <person name="Straub M.L."/>
            <person name="Kugler V."/>
            <person name="Sacerdot C."/>
            <person name="Uzunov Z."/>
            <person name="Thierry A."/>
            <person name="Weiss S."/>
            <person name="Bleykasten C."/>
            <person name="De Montigny J."/>
            <person name="Jacques N."/>
            <person name="Jung P."/>
            <person name="Lemaire M."/>
            <person name="Mallet S."/>
            <person name="Morel G."/>
            <person name="Richard G.F."/>
            <person name="Sarkar A."/>
            <person name="Savel G."/>
            <person name="Schacherer J."/>
            <person name="Seret M.L."/>
            <person name="Talla E."/>
            <person name="Samson G."/>
            <person name="Jubin C."/>
            <person name="Poulain J."/>
            <person name="Vacherie B."/>
            <person name="Barbe V."/>
            <person name="Pelletier E."/>
            <person name="Sherman D.J."/>
            <person name="Westhof E."/>
            <person name="Weissenbach J."/>
            <person name="Baret P.V."/>
            <person name="Wincker P."/>
            <person name="Gaillardin C."/>
            <person name="Dujon B."/>
            <person name="Souciet J.L."/>
        </authorList>
    </citation>
    <scope>NUCLEOTIDE SEQUENCE [LARGE SCALE GENOMIC DNA]</scope>
    <source>
        <strain evidence="17">CBS 270.75 / DBVPG 7215 / KCTC 17166 / NRRL Y-17582</strain>
    </source>
</reference>
<evidence type="ECO:0000256" key="6">
    <source>
        <dbReference type="ARBA" id="ARBA00022892"/>
    </source>
</evidence>
<dbReference type="InterPro" id="IPR016024">
    <property type="entry name" value="ARM-type_fold"/>
</dbReference>
<dbReference type="PANTHER" id="PTHR10261">
    <property type="entry name" value="COATOMER SUBUNIT GAMMA"/>
    <property type="match status" value="1"/>
</dbReference>
<evidence type="ECO:0000256" key="11">
    <source>
        <dbReference type="PIRNR" id="PIRNR037093"/>
    </source>
</evidence>
<dbReference type="InterPro" id="IPR037067">
    <property type="entry name" value="Coatomer_gsu_app_sf"/>
</dbReference>
<dbReference type="GO" id="GO:0009306">
    <property type="term" value="P:protein secretion"/>
    <property type="evidence" value="ECO:0007669"/>
    <property type="project" value="TreeGrafter"/>
</dbReference>
<name>G8JQN1_ERECY</name>
<dbReference type="KEGG" id="erc:Ecym_3538"/>
<dbReference type="SUPFAM" id="SSF49348">
    <property type="entry name" value="Clathrin adaptor appendage domain"/>
    <property type="match status" value="1"/>
</dbReference>
<dbReference type="PANTHER" id="PTHR10261:SF0">
    <property type="entry name" value="COATOMER SUBUNIT GAMMA-2"/>
    <property type="match status" value="1"/>
</dbReference>
<evidence type="ECO:0000256" key="3">
    <source>
        <dbReference type="ARBA" id="ARBA00022448"/>
    </source>
</evidence>
<dbReference type="SUPFAM" id="SSF48371">
    <property type="entry name" value="ARM repeat"/>
    <property type="match status" value="1"/>
</dbReference>
<dbReference type="SUPFAM" id="SSF55711">
    <property type="entry name" value="Subdomain of clathrin and coatomer appendage domain"/>
    <property type="match status" value="1"/>
</dbReference>
<dbReference type="InterPro" id="IPR002553">
    <property type="entry name" value="Clathrin/coatomer_adapt-like_N"/>
</dbReference>
<dbReference type="InterPro" id="IPR009028">
    <property type="entry name" value="Coatomer/calthrin_app_sub_C"/>
</dbReference>
<dbReference type="FunCoup" id="G8JQN1">
    <property type="interactions" value="1242"/>
</dbReference>
<dbReference type="GO" id="GO:0006886">
    <property type="term" value="P:intracellular protein transport"/>
    <property type="evidence" value="ECO:0007669"/>
    <property type="project" value="InterPro"/>
</dbReference>
<comment type="subunit">
    <text evidence="11">Oligomeric complex.</text>
</comment>
<dbReference type="InterPro" id="IPR012295">
    <property type="entry name" value="TBP_dom_sf"/>
</dbReference>
<keyword evidence="8 11" id="KW-0333">Golgi apparatus</keyword>
<comment type="similarity">
    <text evidence="2 11">Belongs to the COPG family.</text>
</comment>
<evidence type="ECO:0000313" key="16">
    <source>
        <dbReference type="EMBL" id="AET39015.1"/>
    </source>
</evidence>
<keyword evidence="10 11" id="KW-0968">Cytoplasmic vesicle</keyword>
<evidence type="ECO:0000259" key="15">
    <source>
        <dbReference type="Pfam" id="PF16381"/>
    </source>
</evidence>
<dbReference type="InterPro" id="IPR013040">
    <property type="entry name" value="Coatomer_gsu_app_Ig-like_dom"/>
</dbReference>
<evidence type="ECO:0000313" key="17">
    <source>
        <dbReference type="Proteomes" id="UP000006790"/>
    </source>
</evidence>
<evidence type="ECO:0000256" key="5">
    <source>
        <dbReference type="ARBA" id="ARBA00022737"/>
    </source>
</evidence>
<evidence type="ECO:0000256" key="2">
    <source>
        <dbReference type="ARBA" id="ARBA00010720"/>
    </source>
</evidence>
<evidence type="ECO:0000256" key="12">
    <source>
        <dbReference type="SAM" id="MobiDB-lite"/>
    </source>
</evidence>
<keyword evidence="6 11" id="KW-0931">ER-Golgi transport</keyword>
<dbReference type="Gene3D" id="2.60.40.1480">
    <property type="entry name" value="Coatomer, gamma subunit, appendage domain"/>
    <property type="match status" value="1"/>
</dbReference>
<sequence length="926" mass="103370">MSTHTYKKFEESNAGGLPDKMTVYQDCLNEFNESPVSPKKCRLLLSRLLKLLSHGDTFPPNEATALFFSISKLFQHPNNSLRQVVYLAIKELCMISEDVLMATSSIMKDVQNGSDLVKPNAIRSLTRVLDESTAFSAERLFKSAVVSKDPSISSAALVSSYHLLPIAESTVRRYANEMQETVSDLKTHQHTGSSTEYYRGSSYMSQYHALGLLCKLKSHDKVAMMKLVQQFSSGNILREQLAQIQLVRLVHELLVMDNQLIPEFVPLLSNWVSSGRQSVQLETCKLISALAIHMPTDLFDSMIRTLQMMLAVPHVSFRFAAVRLLNKISMSAPEKIVICNPELESLINDSNRNISTYAITTLLKTGTSKNISSLINTITKFIHDVSDDFKVIIIDCIRTLSLKFPGEWKNLLSFLIDTLKSADGGFQFKNSIAEALFDLIHYVPESKEQALEHLCDFIEDCEFSEILVRILHLLGKEGPNTSKPSLFVRHNYNRVVLDNSIIRSAAVSALSKFALTKGDPTLGPSIEILLKGIEIDHDDEVRDRATIALKLINTSKTDPIVAEEFIKPTYGYDLYALESKLAQYLHENPDGFTSPFDASTIPKYTEDEIKAIELKERQQKMLAATEGTSVNNSSLAGDSSAPKATQDSLIETSDDETLSLKYAEQINAIEEFSSFGTIINSSKPVSLTEPEAEFTVFGVKHLFEDHVVLQFNITNTLKDVGLENVVVVCNTEADSNEIEEEFTIPVDRLLPHEVASCYVSFKRPNKTATYGFFNTINFTTLELDPATNAPFEGDEGFQDEYEIDTLYLQAGDHIKPYFVGNFSAVLDELPYEQVAVYNLKQSNSSLQDLVNKLVVSTNCLPLENSQFVSSETNSHTLKLFGKKVFTDDRVALVVGMIKSKKGTALKVQCKCDDESFCVDLANELIL</sequence>
<dbReference type="EMBL" id="CP002499">
    <property type="protein sequence ID" value="AET39015.1"/>
    <property type="molecule type" value="Genomic_DNA"/>
</dbReference>
<keyword evidence="3 11" id="KW-0813">Transport</keyword>
<dbReference type="Gene3D" id="1.25.10.10">
    <property type="entry name" value="Leucine-rich Repeat Variant"/>
    <property type="match status" value="2"/>
</dbReference>
<dbReference type="GO" id="GO:0005783">
    <property type="term" value="C:endoplasmic reticulum"/>
    <property type="evidence" value="ECO:0007669"/>
    <property type="project" value="TreeGrafter"/>
</dbReference>
<feature type="domain" description="Coatomer subunit gamma C-terminal" evidence="15">
    <location>
        <begin position="811"/>
        <end position="922"/>
    </location>
</feature>
<dbReference type="InterPro" id="IPR032154">
    <property type="entry name" value="Coatomer_g_Cpla"/>
</dbReference>
<evidence type="ECO:0000256" key="10">
    <source>
        <dbReference type="ARBA" id="ARBA00023329"/>
    </source>
</evidence>
<keyword evidence="17" id="KW-1185">Reference proteome</keyword>
<accession>G8JQN1</accession>
<protein>
    <recommendedName>
        <fullName evidence="11">Coatomer subunit gamma</fullName>
    </recommendedName>
</protein>
<dbReference type="PIRSF" id="PIRSF037093">
    <property type="entry name" value="Coatomer_gamma_subunit"/>
    <property type="match status" value="1"/>
</dbReference>
<dbReference type="GO" id="GO:0005198">
    <property type="term" value="F:structural molecule activity"/>
    <property type="evidence" value="ECO:0007669"/>
    <property type="project" value="InterPro"/>
</dbReference>
<comment type="function">
    <text evidence="11">The coatomer is a cytosolic protein complex that binds to dilysine motifs and reversibly associates with Golgi non-clathrin-coated vesicles, which further mediate biosynthetic protein transport from the ER, via the Golgi up to the trans Golgi network. Coatomer complex is required for budding from Golgi membranes, and is essential for the retrograde Golgi-to-ER transport of dilysine-tagged proteins.</text>
</comment>
<evidence type="ECO:0000256" key="1">
    <source>
        <dbReference type="ARBA" id="ARBA00004255"/>
    </source>
</evidence>
<dbReference type="Proteomes" id="UP000006790">
    <property type="component" value="Chromosome 3"/>
</dbReference>
<gene>
    <name evidence="16" type="ordered locus">Ecym_3538</name>
</gene>
<dbReference type="GO" id="GO:0005793">
    <property type="term" value="C:endoplasmic reticulum-Golgi intermediate compartment"/>
    <property type="evidence" value="ECO:0007669"/>
    <property type="project" value="TreeGrafter"/>
</dbReference>
<feature type="domain" description="Coatomer gamma subunit appendage Ig-like subdomain" evidence="14">
    <location>
        <begin position="661"/>
        <end position="808"/>
    </location>
</feature>
<feature type="compositionally biased region" description="Polar residues" evidence="12">
    <location>
        <begin position="626"/>
        <end position="650"/>
    </location>
</feature>
<dbReference type="GO" id="GO:0000139">
    <property type="term" value="C:Golgi membrane"/>
    <property type="evidence" value="ECO:0007669"/>
    <property type="project" value="UniProtKB-SubCell"/>
</dbReference>
<dbReference type="Pfam" id="PF01602">
    <property type="entry name" value="Adaptin_N"/>
    <property type="match status" value="1"/>
</dbReference>
<proteinExistence type="inferred from homology"/>
<keyword evidence="9 11" id="KW-0472">Membrane</keyword>
<evidence type="ECO:0000259" key="14">
    <source>
        <dbReference type="Pfam" id="PF08752"/>
    </source>
</evidence>
<comment type="subcellular location">
    <subcellularLocation>
        <location evidence="11">Cytoplasm</location>
    </subcellularLocation>
    <subcellularLocation>
        <location evidence="1 11">Golgi apparatus membrane</location>
        <topology evidence="1 11">Peripheral membrane protein</topology>
        <orientation evidence="1 11">Cytoplasmic side</orientation>
    </subcellularLocation>
    <subcellularLocation>
        <location evidence="11">Cytoplasmic vesicle</location>
        <location evidence="11">COPI-coated vesicle membrane</location>
        <topology evidence="11">Peripheral membrane protein</topology>
        <orientation evidence="11">Cytoplasmic side</orientation>
    </subcellularLocation>
</comment>